<evidence type="ECO:0000313" key="3">
    <source>
        <dbReference type="Proteomes" id="UP000199595"/>
    </source>
</evidence>
<sequence>MMMNKIVKKTLIGITIIIAIGVIGYTILHGIVWYQFNVGCGMDDGPFKAIKIENHLITDNHKIYKLKKGELILDNRNDSLSPIILYKEKGKIEWILDTDVRNTKGYETCRISSINDLKIINDSNKIEIEFYAVWTYGAESGWMKIDKNGGDNKFCLSW</sequence>
<organism evidence="2 3">
    <name type="scientific">Lutibacter oricola</name>
    <dbReference type="NCBI Taxonomy" id="762486"/>
    <lineage>
        <taxon>Bacteria</taxon>
        <taxon>Pseudomonadati</taxon>
        <taxon>Bacteroidota</taxon>
        <taxon>Flavobacteriia</taxon>
        <taxon>Flavobacteriales</taxon>
        <taxon>Flavobacteriaceae</taxon>
        <taxon>Lutibacter</taxon>
    </lineage>
</organism>
<protein>
    <submittedName>
        <fullName evidence="2">Uncharacterized protein</fullName>
    </submittedName>
</protein>
<dbReference type="AlphaFoldDB" id="A0A1H3GZD3"/>
<gene>
    <name evidence="2" type="ORF">SAMN05444411_12010</name>
</gene>
<dbReference type="EMBL" id="FNNJ01000020">
    <property type="protein sequence ID" value="SDY07998.1"/>
    <property type="molecule type" value="Genomic_DNA"/>
</dbReference>
<feature type="transmembrane region" description="Helical" evidence="1">
    <location>
        <begin position="12"/>
        <end position="34"/>
    </location>
</feature>
<keyword evidence="3" id="KW-1185">Reference proteome</keyword>
<proteinExistence type="predicted"/>
<reference evidence="2 3" key="1">
    <citation type="submission" date="2016-10" db="EMBL/GenBank/DDBJ databases">
        <authorList>
            <person name="de Groot N.N."/>
        </authorList>
    </citation>
    <scope>NUCLEOTIDE SEQUENCE [LARGE SCALE GENOMIC DNA]</scope>
    <source>
        <strain evidence="2 3">DSM 24956</strain>
    </source>
</reference>
<evidence type="ECO:0000256" key="1">
    <source>
        <dbReference type="SAM" id="Phobius"/>
    </source>
</evidence>
<name>A0A1H3GZD3_9FLAO</name>
<dbReference type="Proteomes" id="UP000199595">
    <property type="component" value="Unassembled WGS sequence"/>
</dbReference>
<accession>A0A1H3GZD3</accession>
<keyword evidence="1" id="KW-0812">Transmembrane</keyword>
<keyword evidence="1" id="KW-1133">Transmembrane helix</keyword>
<keyword evidence="1" id="KW-0472">Membrane</keyword>
<evidence type="ECO:0000313" key="2">
    <source>
        <dbReference type="EMBL" id="SDY07998.1"/>
    </source>
</evidence>